<accession>A0ACC3NFS7</accession>
<name>A0ACC3NFS7_9PEZI</name>
<protein>
    <submittedName>
        <fullName evidence="1">Uncharacterized protein</fullName>
    </submittedName>
</protein>
<sequence length="209" mass="23936">MVNPQATKKRKIANGNNTKFALRQDAVNAPTYGIETVVIRTGTEDYAKTFNVHKDLLTTHSDFFKAALSREWKEGQDRVVRLKELENPEPFKLFVDFLYTGKIFSGKVVDIGTLDHVKANFQEYLLLVEAWTLGEMVLSTPFKDGIMDIMISKLVAGDIIPDNIYPWVWKKTASNSTLRRLLVDIAIWDWEEDTLSEEVKPESRNVELL</sequence>
<keyword evidence="2" id="KW-1185">Reference proteome</keyword>
<organism evidence="1 2">
    <name type="scientific">Vermiconidia calcicola</name>
    <dbReference type="NCBI Taxonomy" id="1690605"/>
    <lineage>
        <taxon>Eukaryota</taxon>
        <taxon>Fungi</taxon>
        <taxon>Dikarya</taxon>
        <taxon>Ascomycota</taxon>
        <taxon>Pezizomycotina</taxon>
        <taxon>Dothideomycetes</taxon>
        <taxon>Dothideomycetidae</taxon>
        <taxon>Mycosphaerellales</taxon>
        <taxon>Extremaceae</taxon>
        <taxon>Vermiconidia</taxon>
    </lineage>
</organism>
<dbReference type="Proteomes" id="UP001281147">
    <property type="component" value="Unassembled WGS sequence"/>
</dbReference>
<dbReference type="EMBL" id="JAUTXU010000045">
    <property type="protein sequence ID" value="KAK3716003.1"/>
    <property type="molecule type" value="Genomic_DNA"/>
</dbReference>
<comment type="caution">
    <text evidence="1">The sequence shown here is derived from an EMBL/GenBank/DDBJ whole genome shotgun (WGS) entry which is preliminary data.</text>
</comment>
<evidence type="ECO:0000313" key="2">
    <source>
        <dbReference type="Proteomes" id="UP001281147"/>
    </source>
</evidence>
<proteinExistence type="predicted"/>
<gene>
    <name evidence="1" type="ORF">LTR37_006733</name>
</gene>
<reference evidence="1" key="1">
    <citation type="submission" date="2023-07" db="EMBL/GenBank/DDBJ databases">
        <title>Black Yeasts Isolated from many extreme environments.</title>
        <authorList>
            <person name="Coleine C."/>
            <person name="Stajich J.E."/>
            <person name="Selbmann L."/>
        </authorList>
    </citation>
    <scope>NUCLEOTIDE SEQUENCE</scope>
    <source>
        <strain evidence="1">CCFEE 5714</strain>
    </source>
</reference>
<evidence type="ECO:0000313" key="1">
    <source>
        <dbReference type="EMBL" id="KAK3716003.1"/>
    </source>
</evidence>